<dbReference type="GeneID" id="95376345"/>
<dbReference type="Pfam" id="PF01272">
    <property type="entry name" value="GreA_GreB"/>
    <property type="match status" value="1"/>
</dbReference>
<dbReference type="EMBL" id="CP026520">
    <property type="protein sequence ID" value="QAV19129.1"/>
    <property type="molecule type" value="Genomic_DNA"/>
</dbReference>
<keyword evidence="5" id="KW-1185">Reference proteome</keyword>
<proteinExistence type="predicted"/>
<dbReference type="GO" id="GO:0006354">
    <property type="term" value="P:DNA-templated transcription elongation"/>
    <property type="evidence" value="ECO:0007669"/>
    <property type="project" value="TreeGrafter"/>
</dbReference>
<dbReference type="Proteomes" id="UP001527202">
    <property type="component" value="Unassembled WGS sequence"/>
</dbReference>
<dbReference type="Proteomes" id="UP000288943">
    <property type="component" value="Chromosome"/>
</dbReference>
<dbReference type="GO" id="GO:0003746">
    <property type="term" value="F:translation elongation factor activity"/>
    <property type="evidence" value="ECO:0007669"/>
    <property type="project" value="UniProtKB-KW"/>
</dbReference>
<dbReference type="InterPro" id="IPR023459">
    <property type="entry name" value="Tscrpt_elong_fac_GreA/B_fam"/>
</dbReference>
<dbReference type="InterPro" id="IPR036953">
    <property type="entry name" value="GreA/GreB_C_sf"/>
</dbReference>
<dbReference type="KEGG" id="pchi:PC41400_16170"/>
<evidence type="ECO:0000313" key="4">
    <source>
        <dbReference type="Proteomes" id="UP000288943"/>
    </source>
</evidence>
<dbReference type="GO" id="GO:0070063">
    <property type="term" value="F:RNA polymerase binding"/>
    <property type="evidence" value="ECO:0007669"/>
    <property type="project" value="InterPro"/>
</dbReference>
<gene>
    <name evidence="2" type="ORF">M5X16_21080</name>
    <name evidence="3" type="ORF">PC41400_16170</name>
</gene>
<dbReference type="GO" id="GO:0032784">
    <property type="term" value="P:regulation of DNA-templated transcription elongation"/>
    <property type="evidence" value="ECO:0007669"/>
    <property type="project" value="InterPro"/>
</dbReference>
<dbReference type="EMBL" id="JAMDMJ010000029">
    <property type="protein sequence ID" value="MCY9598246.1"/>
    <property type="molecule type" value="Genomic_DNA"/>
</dbReference>
<evidence type="ECO:0000313" key="5">
    <source>
        <dbReference type="Proteomes" id="UP001527202"/>
    </source>
</evidence>
<keyword evidence="3" id="KW-0648">Protein biosynthesis</keyword>
<name>A0A410WXF9_9BACL</name>
<sequence>MNLSLTGSRHQLINQLVYFDEELHQFLELYFPSPTKSRTYTEERLQEYSEALTGLISEFSEELLHSKVLIGSKVQIRYLEDNESDTYSIVFPSKTDPSSNRISFLSPIGSHLLLGTREQTFTIQTPSGEYSVRIEDIRYMNAGDV</sequence>
<evidence type="ECO:0000259" key="1">
    <source>
        <dbReference type="Pfam" id="PF01272"/>
    </source>
</evidence>
<evidence type="ECO:0000313" key="3">
    <source>
        <dbReference type="EMBL" id="QAV19129.1"/>
    </source>
</evidence>
<dbReference type="PANTHER" id="PTHR30437:SF4">
    <property type="entry name" value="TRANSCRIPTION ELONGATION FACTOR GREA"/>
    <property type="match status" value="1"/>
</dbReference>
<dbReference type="SUPFAM" id="SSF54534">
    <property type="entry name" value="FKBP-like"/>
    <property type="match status" value="1"/>
</dbReference>
<feature type="domain" description="Transcription elongation factor GreA/GreB C-terminal" evidence="1">
    <location>
        <begin position="66"/>
        <end position="139"/>
    </location>
</feature>
<keyword evidence="3" id="KW-0251">Elongation factor</keyword>
<reference evidence="3 4" key="1">
    <citation type="submission" date="2018-01" db="EMBL/GenBank/DDBJ databases">
        <title>The whole genome sequencing and assembly of Paenibacillus chitinolyticus KCCM 41400 strain.</title>
        <authorList>
            <person name="Kim J.-Y."/>
            <person name="Park M.-K."/>
            <person name="Lee Y.-J."/>
            <person name="Yi H."/>
            <person name="Bahn Y.-S."/>
            <person name="Kim J.F."/>
            <person name="Lee D.-W."/>
        </authorList>
    </citation>
    <scope>NUCLEOTIDE SEQUENCE [LARGE SCALE GENOMIC DNA]</scope>
    <source>
        <strain evidence="3 4">KCCM 41400</strain>
    </source>
</reference>
<dbReference type="OrthoDB" id="2898253at2"/>
<protein>
    <submittedName>
        <fullName evidence="2">GreA/GreB family elongation factor</fullName>
    </submittedName>
    <submittedName>
        <fullName evidence="3">Transcription elongation factor GreAB</fullName>
    </submittedName>
</protein>
<evidence type="ECO:0000313" key="2">
    <source>
        <dbReference type="EMBL" id="MCY9598246.1"/>
    </source>
</evidence>
<dbReference type="AlphaFoldDB" id="A0A410WXF9"/>
<accession>A0A410WXF9</accession>
<dbReference type="InterPro" id="IPR001437">
    <property type="entry name" value="Tscrpt_elong_fac_GreA/B_C"/>
</dbReference>
<dbReference type="RefSeq" id="WP_042225911.1">
    <property type="nucleotide sequence ID" value="NZ_CP026520.1"/>
</dbReference>
<dbReference type="Gene3D" id="3.10.50.30">
    <property type="entry name" value="Transcription elongation factor, GreA/GreB, C-terminal domain"/>
    <property type="match status" value="1"/>
</dbReference>
<organism evidence="3 4">
    <name type="scientific">Paenibacillus chitinolyticus</name>
    <dbReference type="NCBI Taxonomy" id="79263"/>
    <lineage>
        <taxon>Bacteria</taxon>
        <taxon>Bacillati</taxon>
        <taxon>Bacillota</taxon>
        <taxon>Bacilli</taxon>
        <taxon>Bacillales</taxon>
        <taxon>Paenibacillaceae</taxon>
        <taxon>Paenibacillus</taxon>
    </lineage>
</organism>
<dbReference type="GO" id="GO:0003677">
    <property type="term" value="F:DNA binding"/>
    <property type="evidence" value="ECO:0007669"/>
    <property type="project" value="InterPro"/>
</dbReference>
<dbReference type="PANTHER" id="PTHR30437">
    <property type="entry name" value="TRANSCRIPTION ELONGATION FACTOR GREA"/>
    <property type="match status" value="1"/>
</dbReference>
<reference evidence="2 5" key="2">
    <citation type="submission" date="2022-05" db="EMBL/GenBank/DDBJ databases">
        <title>Genome Sequencing of Bee-Associated Microbes.</title>
        <authorList>
            <person name="Dunlap C."/>
        </authorList>
    </citation>
    <scope>NUCLEOTIDE SEQUENCE [LARGE SCALE GENOMIC DNA]</scope>
    <source>
        <strain evidence="2 5">NRRL B-23120</strain>
    </source>
</reference>